<dbReference type="InterPro" id="IPR036291">
    <property type="entry name" value="NAD(P)-bd_dom_sf"/>
</dbReference>
<feature type="site" description="Important for catalytic activity" evidence="9">
    <location>
        <position position="107"/>
    </location>
</feature>
<accession>A0A2A2G7P0</accession>
<feature type="site" description="Important for catalytic activity" evidence="9">
    <location>
        <position position="109"/>
    </location>
</feature>
<evidence type="ECO:0000313" key="11">
    <source>
        <dbReference type="EMBL" id="PAU92857.1"/>
    </source>
</evidence>
<dbReference type="Proteomes" id="UP000218831">
    <property type="component" value="Unassembled WGS sequence"/>
</dbReference>
<dbReference type="SUPFAM" id="SSF51735">
    <property type="entry name" value="NAD(P)-binding Rossmann-fold domains"/>
    <property type="match status" value="1"/>
</dbReference>
<dbReference type="AlphaFoldDB" id="A0A2A2G7P0"/>
<comment type="caution">
    <text evidence="11">The sequence shown here is derived from an EMBL/GenBank/DDBJ whole genome shotgun (WGS) entry which is preliminary data.</text>
</comment>
<keyword evidence="6 9" id="KW-0413">Isomerase</keyword>
<dbReference type="PANTHER" id="PTHR43238">
    <property type="entry name" value="GDP-L-FUCOSE SYNTHASE"/>
    <property type="match status" value="1"/>
</dbReference>
<dbReference type="InterPro" id="IPR028614">
    <property type="entry name" value="GDP_fucose/colitose_synth"/>
</dbReference>
<sequence length="315" mass="35622">MKETKVYIAGHRGMVGAAVLEIFKSNGYSNIVTKSSSELDLRNQQAVRDFMSEEQPDVIVLAAARVGGILVNDQNPYPFLYDNLLIQSNVINAAHENNVDQLIFLGSSCIYPKHAKQPIKEDYLLTGSLEPTNQWYAVAKITGIKLCEALNRQYGRNYVSLMPTNLYGPRDNFDLKSSHVVPAMIRKFHEAAENGHTPVKLWGTGKPKREFLHVQDMAEAILFAVENEIKGDIYNVGTGKDISIKELAYLIQKIIGHRGEIIWDTSKPDGTPRKLLDVSKLHSLGWKHSKELQDGLMETYRWFLQNINQLKEIKL</sequence>
<keyword evidence="5 9" id="KW-0560">Oxidoreductase</keyword>
<feature type="binding site" evidence="9">
    <location>
        <position position="187"/>
    </location>
    <ligand>
        <name>substrate</name>
    </ligand>
</feature>
<evidence type="ECO:0000256" key="2">
    <source>
        <dbReference type="ARBA" id="ARBA00005959"/>
    </source>
</evidence>
<name>A0A2A2G7P0_9BACT</name>
<comment type="catalytic activity">
    <reaction evidence="8 9">
        <text>GDP-beta-L-fucose + NADP(+) = GDP-4-dehydro-alpha-D-rhamnose + NADPH + H(+)</text>
        <dbReference type="Rhea" id="RHEA:18885"/>
        <dbReference type="ChEBI" id="CHEBI:15378"/>
        <dbReference type="ChEBI" id="CHEBI:57273"/>
        <dbReference type="ChEBI" id="CHEBI:57783"/>
        <dbReference type="ChEBI" id="CHEBI:57964"/>
        <dbReference type="ChEBI" id="CHEBI:58349"/>
        <dbReference type="EC" id="1.1.1.271"/>
    </reaction>
</comment>
<comment type="similarity">
    <text evidence="2 9">Belongs to the NAD(P)-dependent epimerase/dehydratase family. Fucose synthase subfamily.</text>
</comment>
<evidence type="ECO:0000256" key="3">
    <source>
        <dbReference type="ARBA" id="ARBA00012371"/>
    </source>
</evidence>
<dbReference type="PANTHER" id="PTHR43238:SF1">
    <property type="entry name" value="GDP-L-FUCOSE SYNTHASE"/>
    <property type="match status" value="1"/>
</dbReference>
<keyword evidence="12" id="KW-1185">Reference proteome</keyword>
<reference evidence="11 12" key="1">
    <citation type="submission" date="2017-08" db="EMBL/GenBank/DDBJ databases">
        <title>Aliifodinibius alkalisoli sp. nov., isolated from saline alkaline soil.</title>
        <authorList>
            <person name="Liu D."/>
            <person name="Zhang G."/>
        </authorList>
    </citation>
    <scope>NUCLEOTIDE SEQUENCE [LARGE SCALE GENOMIC DNA]</scope>
    <source>
        <strain evidence="11 12">WN023</strain>
    </source>
</reference>
<dbReference type="EMBL" id="NSKE01000012">
    <property type="protein sequence ID" value="PAU92857.1"/>
    <property type="molecule type" value="Genomic_DNA"/>
</dbReference>
<dbReference type="EC" id="1.1.1.271" evidence="3 9"/>
<dbReference type="InterPro" id="IPR001509">
    <property type="entry name" value="Epimerase_deHydtase"/>
</dbReference>
<evidence type="ECO:0000259" key="10">
    <source>
        <dbReference type="Pfam" id="PF01370"/>
    </source>
</evidence>
<dbReference type="UniPathway" id="UPA00128">
    <property type="reaction ID" value="UER00191"/>
</dbReference>
<proteinExistence type="inferred from homology"/>
<comment type="function">
    <text evidence="9">Catalyzes the two-step NADP-dependent conversion of GDP-4-dehydro-6-deoxy-D-mannose to GDP-fucose, involving an epimerase and a reductase reaction.</text>
</comment>
<feature type="domain" description="NAD-dependent epimerase/dehydratase" evidence="10">
    <location>
        <begin position="6"/>
        <end position="237"/>
    </location>
</feature>
<evidence type="ECO:0000313" key="12">
    <source>
        <dbReference type="Proteomes" id="UP000218831"/>
    </source>
</evidence>
<evidence type="ECO:0000256" key="7">
    <source>
        <dbReference type="ARBA" id="ARBA00023268"/>
    </source>
</evidence>
<organism evidence="11 12">
    <name type="scientific">Fodinibius salipaludis</name>
    <dbReference type="NCBI Taxonomy" id="2032627"/>
    <lineage>
        <taxon>Bacteria</taxon>
        <taxon>Pseudomonadati</taxon>
        <taxon>Balneolota</taxon>
        <taxon>Balneolia</taxon>
        <taxon>Balneolales</taxon>
        <taxon>Balneolaceae</taxon>
        <taxon>Fodinibius</taxon>
    </lineage>
</organism>
<dbReference type="GO" id="GO:0070401">
    <property type="term" value="F:NADP+ binding"/>
    <property type="evidence" value="ECO:0007669"/>
    <property type="project" value="UniProtKB-UniRule"/>
</dbReference>
<feature type="binding site" evidence="9">
    <location>
        <position position="140"/>
    </location>
    <ligand>
        <name>NADP(+)</name>
        <dbReference type="ChEBI" id="CHEBI:58349"/>
    </ligand>
</feature>
<dbReference type="FunFam" id="3.40.50.720:FF:000101">
    <property type="entry name" value="GDP-L-fucose synthase"/>
    <property type="match status" value="1"/>
</dbReference>
<evidence type="ECO:0000256" key="9">
    <source>
        <dbReference type="HAMAP-Rule" id="MF_00956"/>
    </source>
</evidence>
<feature type="binding site" evidence="9">
    <location>
        <position position="269"/>
    </location>
    <ligand>
        <name>substrate</name>
    </ligand>
</feature>
<dbReference type="Pfam" id="PF01370">
    <property type="entry name" value="Epimerase"/>
    <property type="match status" value="1"/>
</dbReference>
<evidence type="ECO:0000256" key="6">
    <source>
        <dbReference type="ARBA" id="ARBA00023235"/>
    </source>
</evidence>
<dbReference type="GO" id="GO:0042351">
    <property type="term" value="P:'de novo' GDP-L-fucose biosynthetic process"/>
    <property type="evidence" value="ECO:0007669"/>
    <property type="project" value="UniProtKB-UniRule"/>
</dbReference>
<dbReference type="HAMAP" id="MF_00956">
    <property type="entry name" value="GDP_fucose_synth"/>
    <property type="match status" value="1"/>
</dbReference>
<feature type="binding site" evidence="9">
    <location>
        <position position="179"/>
    </location>
    <ligand>
        <name>NADP(+)</name>
        <dbReference type="ChEBI" id="CHEBI:58349"/>
    </ligand>
</feature>
<comment type="pathway">
    <text evidence="1 9">Nucleotide-sugar biosynthesis; GDP-L-fucose biosynthesis via de novo pathway; GDP-L-fucose from GDP-alpha-D-mannose: step 2/2.</text>
</comment>
<keyword evidence="4 9" id="KW-0521">NADP</keyword>
<evidence type="ECO:0000256" key="8">
    <source>
        <dbReference type="ARBA" id="ARBA00051935"/>
    </source>
</evidence>
<dbReference type="GO" id="GO:0050577">
    <property type="term" value="F:GDP-L-fucose synthase activity"/>
    <property type="evidence" value="ECO:0007669"/>
    <property type="project" value="UniProtKB-UniRule"/>
</dbReference>
<feature type="binding site" evidence="9">
    <location>
        <position position="202"/>
    </location>
    <ligand>
        <name>substrate</name>
    </ligand>
</feature>
<dbReference type="GO" id="GO:0016853">
    <property type="term" value="F:isomerase activity"/>
    <property type="evidence" value="ECO:0007669"/>
    <property type="project" value="UniProtKB-KW"/>
</dbReference>
<feature type="active site" description="Proton donor/acceptor" evidence="9">
    <location>
        <position position="136"/>
    </location>
</feature>
<evidence type="ECO:0000256" key="5">
    <source>
        <dbReference type="ARBA" id="ARBA00023002"/>
    </source>
</evidence>
<evidence type="ECO:0000256" key="4">
    <source>
        <dbReference type="ARBA" id="ARBA00022857"/>
    </source>
</evidence>
<dbReference type="Gene3D" id="3.90.25.10">
    <property type="entry name" value="UDP-galactose 4-epimerase, domain 1"/>
    <property type="match status" value="1"/>
</dbReference>
<feature type="binding site" evidence="9">
    <location>
        <begin position="105"/>
        <end position="108"/>
    </location>
    <ligand>
        <name>NADP(+)</name>
        <dbReference type="ChEBI" id="CHEBI:58349"/>
    </ligand>
</feature>
<evidence type="ECO:0000256" key="1">
    <source>
        <dbReference type="ARBA" id="ARBA00004883"/>
    </source>
</evidence>
<keyword evidence="7 9" id="KW-0511">Multifunctional enzyme</keyword>
<feature type="binding site" evidence="9">
    <location>
        <begin position="163"/>
        <end position="166"/>
    </location>
    <ligand>
        <name>NADP(+)</name>
        <dbReference type="ChEBI" id="CHEBI:58349"/>
    </ligand>
</feature>
<protein>
    <recommendedName>
        <fullName evidence="3 9">GDP-L-fucose synthase</fullName>
        <ecNumber evidence="3 9">1.1.1.271</ecNumber>
    </recommendedName>
    <alternativeName>
        <fullName evidence="9">GDP-4-keto-6-deoxy-D-mannose-3,5-epimerase-4-reductase</fullName>
    </alternativeName>
</protein>
<feature type="binding site" evidence="9">
    <location>
        <begin position="10"/>
        <end position="16"/>
    </location>
    <ligand>
        <name>NADP(+)</name>
        <dbReference type="ChEBI" id="CHEBI:58349"/>
    </ligand>
</feature>
<dbReference type="Gene3D" id="3.40.50.720">
    <property type="entry name" value="NAD(P)-binding Rossmann-like Domain"/>
    <property type="match status" value="1"/>
</dbReference>
<dbReference type="CDD" id="cd05239">
    <property type="entry name" value="GDP_FS_SDR_e"/>
    <property type="match status" value="1"/>
</dbReference>
<dbReference type="RefSeq" id="WP_095607513.1">
    <property type="nucleotide sequence ID" value="NZ_NSKE01000012.1"/>
</dbReference>
<feature type="binding site" evidence="9">
    <location>
        <position position="209"/>
    </location>
    <ligand>
        <name>substrate</name>
    </ligand>
</feature>
<dbReference type="OrthoDB" id="9811425at2"/>
<gene>
    <name evidence="9" type="primary">fcl</name>
    <name evidence="11" type="ORF">CK503_14310</name>
</gene>